<sequence length="252" mass="30515">MITHILPSYFPFFISISLSLFFISLVYSLYYKSGLVLLCFFIFFSFSILFFFFFSFEVKDFSYLQYFFNSQYFYFFIFSEFCFFFGVFWAVFWGLYGYDFYNSNLLALNLGVYLIYPYGLPLLNTLLLLTSACYATIFHELYLDYFYDYSLYYCFIFGVIFLLIQYFEFFSSSFTINYSCFGSLFFFSTGFHGFHVFLGLFFILLFIIVFNFLSINTPNYLNVSLLYWHFVDVIWLFLFIFVYIILFTFSIL</sequence>
<protein>
    <recommendedName>
        <fullName evidence="3 8">Cytochrome c oxidase subunit 3</fullName>
    </recommendedName>
</protein>
<evidence type="ECO:0000256" key="8">
    <source>
        <dbReference type="RuleBase" id="RU003375"/>
    </source>
</evidence>
<feature type="transmembrane region" description="Helical" evidence="9">
    <location>
        <begin position="194"/>
        <end position="213"/>
    </location>
</feature>
<dbReference type="PANTHER" id="PTHR11403">
    <property type="entry name" value="CYTOCHROME C OXIDASE SUBUNIT III"/>
    <property type="match status" value="1"/>
</dbReference>
<keyword evidence="7 9" id="KW-0472">Membrane</keyword>
<dbReference type="GO" id="GO:0006123">
    <property type="term" value="P:mitochondrial electron transport, cytochrome c to oxygen"/>
    <property type="evidence" value="ECO:0007669"/>
    <property type="project" value="TreeGrafter"/>
</dbReference>
<dbReference type="Gene3D" id="1.20.120.80">
    <property type="entry name" value="Cytochrome c oxidase, subunit III, four-helix bundle"/>
    <property type="match status" value="1"/>
</dbReference>
<keyword evidence="6 9" id="KW-1133">Transmembrane helix</keyword>
<evidence type="ECO:0000256" key="9">
    <source>
        <dbReference type="SAM" id="Phobius"/>
    </source>
</evidence>
<gene>
    <name evidence="11" type="primary">COX3</name>
</gene>
<dbReference type="GO" id="GO:0016020">
    <property type="term" value="C:membrane"/>
    <property type="evidence" value="ECO:0007669"/>
    <property type="project" value="UniProtKB-SubCell"/>
</dbReference>
<dbReference type="SUPFAM" id="SSF81452">
    <property type="entry name" value="Cytochrome c oxidase subunit III-like"/>
    <property type="match status" value="1"/>
</dbReference>
<evidence type="ECO:0000259" key="10">
    <source>
        <dbReference type="PROSITE" id="PS50253"/>
    </source>
</evidence>
<proteinExistence type="inferred from homology"/>
<evidence type="ECO:0000313" key="11">
    <source>
        <dbReference type="EMBL" id="WVV38363.1"/>
    </source>
</evidence>
<evidence type="ECO:0000256" key="3">
    <source>
        <dbReference type="ARBA" id="ARBA00015944"/>
    </source>
</evidence>
<dbReference type="AlphaFoldDB" id="A0AAU6MWW7"/>
<feature type="transmembrane region" description="Helical" evidence="9">
    <location>
        <begin position="149"/>
        <end position="167"/>
    </location>
</feature>
<geneLocation type="mitochondrion" evidence="11"/>
<dbReference type="EMBL" id="PP327218">
    <property type="protein sequence ID" value="WVV38363.1"/>
    <property type="molecule type" value="Genomic_DNA"/>
</dbReference>
<feature type="transmembrane region" description="Helical" evidence="9">
    <location>
        <begin position="115"/>
        <end position="137"/>
    </location>
</feature>
<dbReference type="GO" id="GO:0005739">
    <property type="term" value="C:mitochondrion"/>
    <property type="evidence" value="ECO:0007669"/>
    <property type="project" value="TreeGrafter"/>
</dbReference>
<feature type="transmembrane region" description="Helical" evidence="9">
    <location>
        <begin position="9"/>
        <end position="29"/>
    </location>
</feature>
<evidence type="ECO:0000256" key="4">
    <source>
        <dbReference type="ARBA" id="ARBA00022692"/>
    </source>
</evidence>
<keyword evidence="5" id="KW-1278">Translocase</keyword>
<evidence type="ECO:0000256" key="6">
    <source>
        <dbReference type="ARBA" id="ARBA00022989"/>
    </source>
</evidence>
<accession>A0AAU6MWW7</accession>
<dbReference type="InterPro" id="IPR035973">
    <property type="entry name" value="Cyt_c_oxidase_su3-like_sf"/>
</dbReference>
<dbReference type="PROSITE" id="PS50253">
    <property type="entry name" value="COX3"/>
    <property type="match status" value="1"/>
</dbReference>
<keyword evidence="8 11" id="KW-0496">Mitochondrion</keyword>
<dbReference type="Pfam" id="PF00510">
    <property type="entry name" value="COX3"/>
    <property type="match status" value="1"/>
</dbReference>
<reference evidence="11" key="1">
    <citation type="submission" date="2024-02" db="EMBL/GenBank/DDBJ databases">
        <title>Redescription of the deep sea benthic ctenophore genus Tjalfiella from the North Atlantic (Class Tentaculata, Order Platyctenida, Family Tjalfiellidae).</title>
        <authorList>
            <person name="Collins A."/>
            <person name="Bezio N."/>
        </authorList>
    </citation>
    <scope>NUCLEOTIDE SEQUENCE</scope>
</reference>
<comment type="function">
    <text evidence="8">Component of the cytochrome c oxidase, the last enzyme in the mitochondrial electron transport chain which drives oxidative phosphorylation. The respiratory chain contains 3 multisubunit complexes succinate dehydrogenase (complex II, CII), ubiquinol-cytochrome c oxidoreductase (cytochrome b-c1 complex, complex III, CIII) and cytochrome c oxidase (complex IV, CIV), that cooperate to transfer electrons derived from NADH and succinate to molecular oxygen, creating an electrochemical gradient over the inner membrane that drives transmembrane transport and the ATP synthase. Cytochrome c oxidase is the component of the respiratory chain that catalyzes the reduction of oxygen to water. Electrons originating from reduced cytochrome c in the intermembrane space (IMS) are transferred via the dinuclear copper A center (CU(A)) of subunit 2 and heme A of subunit 1 to the active site in subunit 1, a binuclear center (BNC) formed by heme A3 and copper B (CU(B)). The BNC reduces molecular oxygen to 2 water molecules using 4 electrons from cytochrome c in the IMS and 4 protons from the mitochondrial matrix.</text>
</comment>
<comment type="similarity">
    <text evidence="2 8">Belongs to the cytochrome c oxidase subunit 3 family.</text>
</comment>
<dbReference type="InterPro" id="IPR013833">
    <property type="entry name" value="Cyt_c_oxidase_su3_a-hlx"/>
</dbReference>
<evidence type="ECO:0000256" key="2">
    <source>
        <dbReference type="ARBA" id="ARBA00010581"/>
    </source>
</evidence>
<dbReference type="InterPro" id="IPR024791">
    <property type="entry name" value="Cyt_c/ubiquinol_Oxase_su3"/>
</dbReference>
<evidence type="ECO:0000256" key="5">
    <source>
        <dbReference type="ARBA" id="ARBA00022967"/>
    </source>
</evidence>
<organism evidence="11">
    <name type="scientific">Tjalfiella sp</name>
    <dbReference type="NCBI Taxonomy" id="3119615"/>
    <lineage>
        <taxon>Eukaryota</taxon>
        <taxon>Metazoa</taxon>
        <taxon>Ctenophora</taxon>
        <taxon>Tentaculata</taxon>
        <taxon>Platyctenida</taxon>
        <taxon>Tjalfiellidae</taxon>
        <taxon>Tjalfiella</taxon>
    </lineage>
</organism>
<name>A0AAU6MWW7_9METZ</name>
<feature type="transmembrane region" description="Helical" evidence="9">
    <location>
        <begin position="35"/>
        <end position="56"/>
    </location>
</feature>
<dbReference type="InterPro" id="IPR000298">
    <property type="entry name" value="Cyt_c_oxidase-like_su3"/>
</dbReference>
<feature type="transmembrane region" description="Helical" evidence="9">
    <location>
        <begin position="72"/>
        <end position="95"/>
    </location>
</feature>
<evidence type="ECO:0000256" key="1">
    <source>
        <dbReference type="ARBA" id="ARBA00004141"/>
    </source>
</evidence>
<dbReference type="GO" id="GO:0004129">
    <property type="term" value="F:cytochrome-c oxidase activity"/>
    <property type="evidence" value="ECO:0007669"/>
    <property type="project" value="InterPro"/>
</dbReference>
<feature type="transmembrane region" description="Helical" evidence="9">
    <location>
        <begin position="225"/>
        <end position="251"/>
    </location>
</feature>
<evidence type="ECO:0000256" key="7">
    <source>
        <dbReference type="ARBA" id="ARBA00023136"/>
    </source>
</evidence>
<keyword evidence="4 8" id="KW-0812">Transmembrane</keyword>
<feature type="domain" description="Heme-copper oxidase subunit III family profile" evidence="10">
    <location>
        <begin position="1"/>
        <end position="247"/>
    </location>
</feature>
<dbReference type="PANTHER" id="PTHR11403:SF7">
    <property type="entry name" value="CYTOCHROME C OXIDASE SUBUNIT 3"/>
    <property type="match status" value="1"/>
</dbReference>
<comment type="subcellular location">
    <subcellularLocation>
        <location evidence="1">Membrane</location>
        <topology evidence="1">Multi-pass membrane protein</topology>
    </subcellularLocation>
</comment>